<keyword evidence="2" id="KW-0812">Transmembrane</keyword>
<feature type="signal peptide" evidence="3">
    <location>
        <begin position="1"/>
        <end position="28"/>
    </location>
</feature>
<evidence type="ECO:0000313" key="5">
    <source>
        <dbReference type="EnsemblMetazoa" id="HelroP194794"/>
    </source>
</evidence>
<reference evidence="6" key="1">
    <citation type="submission" date="2012-12" db="EMBL/GenBank/DDBJ databases">
        <authorList>
            <person name="Hellsten U."/>
            <person name="Grimwood J."/>
            <person name="Chapman J.A."/>
            <person name="Shapiro H."/>
            <person name="Aerts A."/>
            <person name="Otillar R.P."/>
            <person name="Terry A.Y."/>
            <person name="Boore J.L."/>
            <person name="Simakov O."/>
            <person name="Marletaz F."/>
            <person name="Cho S.-J."/>
            <person name="Edsinger-Gonzales E."/>
            <person name="Havlak P."/>
            <person name="Kuo D.-H."/>
            <person name="Larsson T."/>
            <person name="Lv J."/>
            <person name="Arendt D."/>
            <person name="Savage R."/>
            <person name="Osoegawa K."/>
            <person name="de Jong P."/>
            <person name="Lindberg D.R."/>
            <person name="Seaver E.C."/>
            <person name="Weisblat D.A."/>
            <person name="Putnam N.H."/>
            <person name="Grigoriev I.V."/>
            <person name="Rokhsar D.S."/>
        </authorList>
    </citation>
    <scope>NUCLEOTIDE SEQUENCE</scope>
</reference>
<feature type="chain" id="PRO_5010981070" description="CX domain-containing protein" evidence="3">
    <location>
        <begin position="29"/>
        <end position="357"/>
    </location>
</feature>
<dbReference type="OMA" id="PEICHNS"/>
<feature type="transmembrane region" description="Helical" evidence="2">
    <location>
        <begin position="161"/>
        <end position="186"/>
    </location>
</feature>
<keyword evidence="2" id="KW-0472">Membrane</keyword>
<keyword evidence="2" id="KW-1133">Transmembrane helix</keyword>
<dbReference type="RefSeq" id="XP_009032067.1">
    <property type="nucleotide sequence ID" value="XM_009033819.1"/>
</dbReference>
<dbReference type="HOGENOM" id="CLU_714226_0_0_1"/>
<reference evidence="5" key="3">
    <citation type="submission" date="2015-06" db="UniProtKB">
        <authorList>
            <consortium name="EnsemblMetazoa"/>
        </authorList>
    </citation>
    <scope>IDENTIFICATION</scope>
</reference>
<name>T1FWF0_HELRO</name>
<dbReference type="EMBL" id="AMQM01008588">
    <property type="status" value="NOT_ANNOTATED_CDS"/>
    <property type="molecule type" value="Genomic_DNA"/>
</dbReference>
<reference evidence="4 6" key="2">
    <citation type="journal article" date="2013" name="Nature">
        <title>Insights into bilaterian evolution from three spiralian genomes.</title>
        <authorList>
            <person name="Simakov O."/>
            <person name="Marletaz F."/>
            <person name="Cho S.J."/>
            <person name="Edsinger-Gonzales E."/>
            <person name="Havlak P."/>
            <person name="Hellsten U."/>
            <person name="Kuo D.H."/>
            <person name="Larsson T."/>
            <person name="Lv J."/>
            <person name="Arendt D."/>
            <person name="Savage R."/>
            <person name="Osoegawa K."/>
            <person name="de Jong P."/>
            <person name="Grimwood J."/>
            <person name="Chapman J.A."/>
            <person name="Shapiro H."/>
            <person name="Aerts A."/>
            <person name="Otillar R.P."/>
            <person name="Terry A.Y."/>
            <person name="Boore J.L."/>
            <person name="Grigoriev I.V."/>
            <person name="Lindberg D.R."/>
            <person name="Seaver E.C."/>
            <person name="Weisblat D.A."/>
            <person name="Putnam N.H."/>
            <person name="Rokhsar D.S."/>
        </authorList>
    </citation>
    <scope>NUCLEOTIDE SEQUENCE</scope>
</reference>
<keyword evidence="6" id="KW-1185">Reference proteome</keyword>
<sequence>MNNLFKFGTLILTFLILILLNLVTDCEGKRGGGGFKSSGGFKSTKIHTSNTYNTKISVTKNKYYSGGYNRPWGYGYNSWYTYGSYGHIYGFVWYTQTSTYRNNPNKEPTICRNEFDNLMDNGTHYEWFICPSQNHTSDFHYCCGQPDKEYCCRFADNGWRVFGTSASVVVFFLLCCCCCYCCCFGFTKVSRDGFGQQRQPYFRRIFIQKFSTRTDTVIDPSASLDPELYPPYPAQPAQPTPYPPLGPQQQGLFPQQPPPPGFIEGPSLGFNQRPSPGFIQQPPYPSDAPYFPQASPMNPAQPFTMPDPNYPINVGPVYPPPPPPAAVASIPLAPPSYAPAGQGFALPPTAPPPPYKE</sequence>
<proteinExistence type="predicted"/>
<feature type="compositionally biased region" description="Pro residues" evidence="1">
    <location>
        <begin position="348"/>
        <end position="357"/>
    </location>
</feature>
<dbReference type="OrthoDB" id="6158295at2759"/>
<evidence type="ECO:0000256" key="3">
    <source>
        <dbReference type="SAM" id="SignalP"/>
    </source>
</evidence>
<evidence type="ECO:0008006" key="7">
    <source>
        <dbReference type="Google" id="ProtNLM"/>
    </source>
</evidence>
<dbReference type="CTD" id="20213145"/>
<dbReference type="KEGG" id="hro:HELRODRAFT_194794"/>
<evidence type="ECO:0000313" key="6">
    <source>
        <dbReference type="Proteomes" id="UP000015101"/>
    </source>
</evidence>
<evidence type="ECO:0000256" key="2">
    <source>
        <dbReference type="SAM" id="Phobius"/>
    </source>
</evidence>
<feature type="region of interest" description="Disordered" evidence="1">
    <location>
        <begin position="337"/>
        <end position="357"/>
    </location>
</feature>
<gene>
    <name evidence="5" type="primary">20213145</name>
    <name evidence="4" type="ORF">HELRODRAFT_194794</name>
</gene>
<dbReference type="InParanoid" id="T1FWF0"/>
<dbReference type="EnsemblMetazoa" id="HelroT194794">
    <property type="protein sequence ID" value="HelroP194794"/>
    <property type="gene ID" value="HelroG194794"/>
</dbReference>
<organism evidence="5 6">
    <name type="scientific">Helobdella robusta</name>
    <name type="common">Californian leech</name>
    <dbReference type="NCBI Taxonomy" id="6412"/>
    <lineage>
        <taxon>Eukaryota</taxon>
        <taxon>Metazoa</taxon>
        <taxon>Spiralia</taxon>
        <taxon>Lophotrochozoa</taxon>
        <taxon>Annelida</taxon>
        <taxon>Clitellata</taxon>
        <taxon>Hirudinea</taxon>
        <taxon>Rhynchobdellida</taxon>
        <taxon>Glossiphoniidae</taxon>
        <taxon>Helobdella</taxon>
    </lineage>
</organism>
<evidence type="ECO:0000256" key="1">
    <source>
        <dbReference type="SAM" id="MobiDB-lite"/>
    </source>
</evidence>
<evidence type="ECO:0000313" key="4">
    <source>
        <dbReference type="EMBL" id="ESN89837.1"/>
    </source>
</evidence>
<dbReference type="AlphaFoldDB" id="T1FWF0"/>
<keyword evidence="3" id="KW-0732">Signal</keyword>
<protein>
    <recommendedName>
        <fullName evidence="7">CX domain-containing protein</fullName>
    </recommendedName>
</protein>
<accession>T1FWF0</accession>
<dbReference type="EMBL" id="KB097798">
    <property type="protein sequence ID" value="ESN89837.1"/>
    <property type="molecule type" value="Genomic_DNA"/>
</dbReference>
<dbReference type="GeneID" id="20213145"/>
<dbReference type="Proteomes" id="UP000015101">
    <property type="component" value="Unassembled WGS sequence"/>
</dbReference>